<dbReference type="PANTHER" id="PTHR33991:SF1">
    <property type="entry name" value="DNA REPAIR PROTEIN RECO"/>
    <property type="match status" value="1"/>
</dbReference>
<proteinExistence type="inferred from homology"/>
<name>A0ABS4GK71_9BACL</name>
<dbReference type="Gene3D" id="1.20.1440.120">
    <property type="entry name" value="Recombination protein O, C-terminal domain"/>
    <property type="match status" value="1"/>
</dbReference>
<dbReference type="Gene3D" id="2.40.50.140">
    <property type="entry name" value="Nucleic acid-binding proteins"/>
    <property type="match status" value="1"/>
</dbReference>
<sequence length="267" mass="30492">MLGKTEGIILRTVDYGEGNKILTVLTKEMGKVGMMARGARKLKSRLSAVSQPFILAHFVFQIGSGMGSISQAEIINAFPKIRQDLYRTAYTAYLLELTDRFTEERRRSLILYELLLDLLNQMEHGKDPEILARIFELKILAMNGYKPYIEGCSTCHTGVSPWFFSIREGGLLCSNCRSKDPHAIVLGESVPRLLQLFLHVNVSQVGNIKVKEITKRQLERVLHLFMDEYSGIRLKSRNFLQQLTQMQEIIPRKEMDHGDEPRSSSEE</sequence>
<dbReference type="NCBIfam" id="TIGR00613">
    <property type="entry name" value="reco"/>
    <property type="match status" value="1"/>
</dbReference>
<dbReference type="InterPro" id="IPR037278">
    <property type="entry name" value="ARFGAP/RecO"/>
</dbReference>
<evidence type="ECO:0000313" key="10">
    <source>
        <dbReference type="Proteomes" id="UP001519343"/>
    </source>
</evidence>
<comment type="caution">
    <text evidence="9">The sequence shown here is derived from an EMBL/GenBank/DDBJ whole genome shotgun (WGS) entry which is preliminary data.</text>
</comment>
<dbReference type="InterPro" id="IPR022572">
    <property type="entry name" value="DNA_rep/recomb_RecO_N"/>
</dbReference>
<dbReference type="SUPFAM" id="SSF57863">
    <property type="entry name" value="ArfGap/RecO-like zinc finger"/>
    <property type="match status" value="1"/>
</dbReference>
<comment type="similarity">
    <text evidence="1 7">Belongs to the RecO family.</text>
</comment>
<keyword evidence="10" id="KW-1185">Reference proteome</keyword>
<evidence type="ECO:0000313" key="9">
    <source>
        <dbReference type="EMBL" id="MBP1930537.1"/>
    </source>
</evidence>
<dbReference type="HAMAP" id="MF_00201">
    <property type="entry name" value="RecO"/>
    <property type="match status" value="1"/>
</dbReference>
<feature type="domain" description="DNA replication/recombination mediator RecO N-terminal" evidence="8">
    <location>
        <begin position="3"/>
        <end position="78"/>
    </location>
</feature>
<gene>
    <name evidence="7" type="primary">recO</name>
    <name evidence="9" type="ORF">J2Z37_000524</name>
</gene>
<evidence type="ECO:0000256" key="2">
    <source>
        <dbReference type="ARBA" id="ARBA00021310"/>
    </source>
</evidence>
<dbReference type="SUPFAM" id="SSF50249">
    <property type="entry name" value="Nucleic acid-binding proteins"/>
    <property type="match status" value="1"/>
</dbReference>
<dbReference type="Pfam" id="PF11967">
    <property type="entry name" value="RecO_N"/>
    <property type="match status" value="1"/>
</dbReference>
<evidence type="ECO:0000256" key="1">
    <source>
        <dbReference type="ARBA" id="ARBA00007452"/>
    </source>
</evidence>
<evidence type="ECO:0000256" key="5">
    <source>
        <dbReference type="ARBA" id="ARBA00023204"/>
    </source>
</evidence>
<dbReference type="RefSeq" id="WP_209808583.1">
    <property type="nucleotide sequence ID" value="NZ_JAGGKT010000001.1"/>
</dbReference>
<keyword evidence="3 7" id="KW-0227">DNA damage</keyword>
<dbReference type="InterPro" id="IPR012340">
    <property type="entry name" value="NA-bd_OB-fold"/>
</dbReference>
<accession>A0ABS4GK71</accession>
<dbReference type="InterPro" id="IPR042242">
    <property type="entry name" value="RecO_C"/>
</dbReference>
<keyword evidence="5 7" id="KW-0234">DNA repair</keyword>
<dbReference type="InterPro" id="IPR003717">
    <property type="entry name" value="RecO"/>
</dbReference>
<keyword evidence="4 7" id="KW-0233">DNA recombination</keyword>
<dbReference type="Proteomes" id="UP001519343">
    <property type="component" value="Unassembled WGS sequence"/>
</dbReference>
<organism evidence="9 10">
    <name type="scientific">Ammoniphilus resinae</name>
    <dbReference type="NCBI Taxonomy" id="861532"/>
    <lineage>
        <taxon>Bacteria</taxon>
        <taxon>Bacillati</taxon>
        <taxon>Bacillota</taxon>
        <taxon>Bacilli</taxon>
        <taxon>Bacillales</taxon>
        <taxon>Paenibacillaceae</taxon>
        <taxon>Aneurinibacillus group</taxon>
        <taxon>Ammoniphilus</taxon>
    </lineage>
</organism>
<evidence type="ECO:0000256" key="3">
    <source>
        <dbReference type="ARBA" id="ARBA00022763"/>
    </source>
</evidence>
<dbReference type="PANTHER" id="PTHR33991">
    <property type="entry name" value="DNA REPAIR PROTEIN RECO"/>
    <property type="match status" value="1"/>
</dbReference>
<evidence type="ECO:0000256" key="7">
    <source>
        <dbReference type="HAMAP-Rule" id="MF_00201"/>
    </source>
</evidence>
<reference evidence="9 10" key="1">
    <citation type="submission" date="2021-03" db="EMBL/GenBank/DDBJ databases">
        <title>Genomic Encyclopedia of Type Strains, Phase IV (KMG-IV): sequencing the most valuable type-strain genomes for metagenomic binning, comparative biology and taxonomic classification.</title>
        <authorList>
            <person name="Goeker M."/>
        </authorList>
    </citation>
    <scope>NUCLEOTIDE SEQUENCE [LARGE SCALE GENOMIC DNA]</scope>
    <source>
        <strain evidence="9 10">DSM 24738</strain>
    </source>
</reference>
<dbReference type="EMBL" id="JAGGKT010000001">
    <property type="protein sequence ID" value="MBP1930537.1"/>
    <property type="molecule type" value="Genomic_DNA"/>
</dbReference>
<evidence type="ECO:0000256" key="6">
    <source>
        <dbReference type="ARBA" id="ARBA00033409"/>
    </source>
</evidence>
<comment type="function">
    <text evidence="7">Involved in DNA repair and RecF pathway recombination.</text>
</comment>
<dbReference type="Pfam" id="PF02565">
    <property type="entry name" value="RecO_C"/>
    <property type="match status" value="1"/>
</dbReference>
<protein>
    <recommendedName>
        <fullName evidence="2 7">DNA repair protein RecO</fullName>
    </recommendedName>
    <alternativeName>
        <fullName evidence="6 7">Recombination protein O</fullName>
    </alternativeName>
</protein>
<evidence type="ECO:0000256" key="4">
    <source>
        <dbReference type="ARBA" id="ARBA00023172"/>
    </source>
</evidence>
<evidence type="ECO:0000259" key="8">
    <source>
        <dbReference type="Pfam" id="PF11967"/>
    </source>
</evidence>